<reference evidence="1 2" key="1">
    <citation type="submission" date="2022-03" db="EMBL/GenBank/DDBJ databases">
        <title>Agromyces sp. isolated from the gut of P. brevitarsis seulensis larvae.</title>
        <authorList>
            <person name="Won M."/>
            <person name="Kwon S.-W."/>
        </authorList>
    </citation>
    <scope>NUCLEOTIDE SEQUENCE [LARGE SCALE GENOMIC DNA]</scope>
    <source>
        <strain evidence="1 2">KACC 16215</strain>
    </source>
</reference>
<gene>
    <name evidence="1" type="ORF">MTP13_00665</name>
</gene>
<name>A0ABY4AT34_9MICO</name>
<accession>A0ABY4AT34</accession>
<proteinExistence type="predicted"/>
<dbReference type="Proteomes" id="UP000831304">
    <property type="component" value="Chromosome"/>
</dbReference>
<dbReference type="Gene3D" id="3.40.50.10140">
    <property type="entry name" value="Toll/interleukin-1 receptor homology (TIR) domain"/>
    <property type="match status" value="1"/>
</dbReference>
<dbReference type="EMBL" id="CP094533">
    <property type="protein sequence ID" value="UOE26323.1"/>
    <property type="molecule type" value="Genomic_DNA"/>
</dbReference>
<dbReference type="SUPFAM" id="SSF52200">
    <property type="entry name" value="Toll/Interleukin receptor TIR domain"/>
    <property type="match status" value="1"/>
</dbReference>
<evidence type="ECO:0000313" key="1">
    <source>
        <dbReference type="EMBL" id="UOE26323.1"/>
    </source>
</evidence>
<evidence type="ECO:0000313" key="2">
    <source>
        <dbReference type="Proteomes" id="UP000831304"/>
    </source>
</evidence>
<dbReference type="RefSeq" id="WP_243569153.1">
    <property type="nucleotide sequence ID" value="NZ_BAAARD010000005.1"/>
</dbReference>
<protein>
    <recommendedName>
        <fullName evidence="3">TIR domain-containing protein</fullName>
    </recommendedName>
</protein>
<keyword evidence="2" id="KW-1185">Reference proteome</keyword>
<dbReference type="InterPro" id="IPR035897">
    <property type="entry name" value="Toll_tir_struct_dom_sf"/>
</dbReference>
<sequence length="193" mass="21481">MPQFTVSEARNAGVARAQYQFGGAREVLRKSVANAEGRYDIFLSHSLRDAELILGVREILQRTGKRVYVDWIDDPQLDRSHVTRATAAQLRGRMIQCSSLVYAATPASTASKWMPWELGFFDGHKGPEAVAIMQLVDFAGQSVGQEYLGIYPKIERTSTGAPEVTQRENGRILRKSLHDLVQARGGAAWRSTF</sequence>
<evidence type="ECO:0008006" key="3">
    <source>
        <dbReference type="Google" id="ProtNLM"/>
    </source>
</evidence>
<organism evidence="1 2">
    <name type="scientific">Agromyces soli</name>
    <dbReference type="NCBI Taxonomy" id="659012"/>
    <lineage>
        <taxon>Bacteria</taxon>
        <taxon>Bacillati</taxon>
        <taxon>Actinomycetota</taxon>
        <taxon>Actinomycetes</taxon>
        <taxon>Micrococcales</taxon>
        <taxon>Microbacteriaceae</taxon>
        <taxon>Agromyces</taxon>
    </lineage>
</organism>